<feature type="compositionally biased region" description="Basic and acidic residues" evidence="13">
    <location>
        <begin position="2282"/>
        <end position="2298"/>
    </location>
</feature>
<evidence type="ECO:0000256" key="9">
    <source>
        <dbReference type="ARBA" id="ARBA00051245"/>
    </source>
</evidence>
<evidence type="ECO:0000256" key="8">
    <source>
        <dbReference type="ARBA" id="ARBA00023137"/>
    </source>
</evidence>
<dbReference type="Pfam" id="PF00017">
    <property type="entry name" value="SH2"/>
    <property type="match status" value="1"/>
</dbReference>
<dbReference type="PRINTS" id="PR00109">
    <property type="entry name" value="TYRKINASE"/>
</dbReference>
<feature type="region of interest" description="Disordered" evidence="13">
    <location>
        <begin position="1652"/>
        <end position="1748"/>
    </location>
</feature>
<dbReference type="SMART" id="SM00219">
    <property type="entry name" value="TyrKc"/>
    <property type="match status" value="1"/>
</dbReference>
<dbReference type="CDD" id="cd01644">
    <property type="entry name" value="RT_pepA17"/>
    <property type="match status" value="1"/>
</dbReference>
<evidence type="ECO:0000256" key="4">
    <source>
        <dbReference type="ARBA" id="ARBA00022741"/>
    </source>
</evidence>
<feature type="compositionally biased region" description="Low complexity" evidence="13">
    <location>
        <begin position="2447"/>
        <end position="2461"/>
    </location>
</feature>
<dbReference type="SUPFAM" id="SSF56112">
    <property type="entry name" value="Protein kinase-like (PK-like)"/>
    <property type="match status" value="1"/>
</dbReference>
<dbReference type="InterPro" id="IPR020635">
    <property type="entry name" value="Tyr_kinase_cat_dom"/>
</dbReference>
<evidence type="ECO:0000256" key="10">
    <source>
        <dbReference type="PROSITE-ProRule" id="PRU00191"/>
    </source>
</evidence>
<dbReference type="SUPFAM" id="SSF55550">
    <property type="entry name" value="SH2 domain"/>
    <property type="match status" value="1"/>
</dbReference>
<feature type="region of interest" description="Disordered" evidence="13">
    <location>
        <begin position="2228"/>
        <end position="2311"/>
    </location>
</feature>
<feature type="domain" description="SH3" evidence="15">
    <location>
        <begin position="1188"/>
        <end position="1249"/>
    </location>
</feature>
<dbReference type="CDD" id="cd09935">
    <property type="entry name" value="SH2_ABL"/>
    <property type="match status" value="1"/>
</dbReference>
<feature type="binding site" evidence="12">
    <location>
        <position position="1411"/>
    </location>
    <ligand>
        <name>ATP</name>
        <dbReference type="ChEBI" id="CHEBI:30616"/>
    </ligand>
</feature>
<dbReference type="PANTHER" id="PTHR47331:SF1">
    <property type="entry name" value="GAG-LIKE PROTEIN"/>
    <property type="match status" value="1"/>
</dbReference>
<dbReference type="Gene3D" id="2.30.30.40">
    <property type="entry name" value="SH3 Domains"/>
    <property type="match status" value="1"/>
</dbReference>
<dbReference type="SMART" id="SM00252">
    <property type="entry name" value="SH2"/>
    <property type="match status" value="1"/>
</dbReference>
<feature type="compositionally biased region" description="Basic and acidic residues" evidence="13">
    <location>
        <begin position="2195"/>
        <end position="2213"/>
    </location>
</feature>
<feature type="compositionally biased region" description="Basic and acidic residues" evidence="13">
    <location>
        <begin position="1724"/>
        <end position="1736"/>
    </location>
</feature>
<reference evidence="19" key="1">
    <citation type="journal article" date="2015" name="Proc. Natl. Acad. Sci. U.S.A.">
        <title>Genome sequence of the Asian Tiger mosquito, Aedes albopictus, reveals insights into its biology, genetics, and evolution.</title>
        <authorList>
            <person name="Chen X.G."/>
            <person name="Jiang X."/>
            <person name="Gu J."/>
            <person name="Xu M."/>
            <person name="Wu Y."/>
            <person name="Deng Y."/>
            <person name="Zhang C."/>
            <person name="Bonizzoni M."/>
            <person name="Dermauw W."/>
            <person name="Vontas J."/>
            <person name="Armbruster P."/>
            <person name="Huang X."/>
            <person name="Yang Y."/>
            <person name="Zhang H."/>
            <person name="He W."/>
            <person name="Peng H."/>
            <person name="Liu Y."/>
            <person name="Wu K."/>
            <person name="Chen J."/>
            <person name="Lirakis M."/>
            <person name="Topalis P."/>
            <person name="Van Leeuwen T."/>
            <person name="Hall A.B."/>
            <person name="Jiang X."/>
            <person name="Thorpe C."/>
            <person name="Mueller R.L."/>
            <person name="Sun C."/>
            <person name="Waterhouse R.M."/>
            <person name="Yan G."/>
            <person name="Tu Z.J."/>
            <person name="Fang X."/>
            <person name="James A.A."/>
        </authorList>
    </citation>
    <scope>NUCLEOTIDE SEQUENCE [LARGE SCALE GENOMIC DNA]</scope>
    <source>
        <strain evidence="19">Foshan</strain>
    </source>
</reference>
<sequence length="2660" mass="295706">MKEMELDRSPLRRDWDDDELHDSVKQFFAVEENGVKQLETTLSPDERRAQELLEMTTKRIGSHFETGLLWKEDEIELPDSYGMALRRHQCLQWRMERQPALKENIGRQIQEYIDKGYAHRATSTDLETADARRIWFLPLGAVTNPNKPGKVRLIWDAAAKVSGVSLNSVLLKGPDQLTLLPAVLFRFRMYSVAVSGDIEQMFHQVGIRPEDRNSLRFLWSETSDEPVQIYLMDVATFGATCSPASAQYVKNLNASEHQQQYPRAVEGILKSHYVDDYLDSFGSESEAEKVSAEVRLVHRNGGFHLRNWRSNSKRVLAALGETAQEDNKKLYLESDEQVERVLGMLWSSSTDELSFSTCLREDVRQLLDSGSRPTKRQVLRCVMSLFDPLGLLAFFVIHGKVLIQDLWRAGTEWDEAVGDAVFEHWNRWTKMIEFVAAVRIPRCYFLRATEQTYKDAQIHIFVDASEIAYSCAAYIRTAVGDGTFACVLVSGKSKVAPLKPMSIPRLELQGCVLGTRLLKFVQDNHPIVFSRRFLWTDSTTARAWISSDPRRYKPFVAHRVGEILETTKVNEWQWVPSKLNPADEATKWGRGPYFSPESQWFKGPEFLRYSEESWPRKANPIESTNEDIRPSVLFHFAFVPTLDFERFSSWNRMLRAVAYALRFIFNIAKPAQRLRGPLSQAELLSAERTIWKLVQRESYPDEIATLERNKSESTGQLLDRKSNLIKLMPALDELGLLRQRSRIVAAENVTYDTRFPIILPAKHRAVNLLVEDYHRRYRHGNNETIVNELRQHYAISGLRRIVKKVTYSCQLCKIRKARPCNPPMAALPPARLAMNVRPFSYVGLDYFGPFLTKVGRSNVKRWIALFTCLTVRAVHLEIAYSLSTASCISCVRRFIGRRGSPIEIFSDNGTNFQGAERILREQIDTELATTFTNSNTKWSFIPPGAPHMGGAWERLVQSVKAAMKDAYAEGKLSDEGLQTMVVEAESIVNSRPLTYLPLDSEESEALTPNHFLLGTSSGAKQSSVGIEESQKRLHDTWGAIQSQLDKFWQRFLVELATLSLSQTALGDVSGYEARLRRSSKEQMVVFAKHLYKLAREASEDQRLGWLYSTFNLSSHPTEALLQSRPLPHIPPPGSIIPGDVLAQSQDGSENHTGTLHSQGSSNTAQSSFENAHRWTSKENLLAPGPEEDDPQLFVALYDFKAGGENQLSLRKGEQVRILSYNKSGEWCEAHSDSGHVGWVPSNYVTPLNSLEKHSWYHGPISRNAAEYLLSSGINGSFLVRESESSPGQRSISLRYDGRVYHYRISEDSDGKVYVTAEAKFNTLAELVHHHSVLHEGHGLITPLLYPAPKQNKPTVFPLSPEPDEWEICRTDIVMKHKLGGGQYGEVYEAVWKRYGNTVAVKTLKEDTMALKDFLEEAAIMKEMKHPNLVQLIGVCTREPPFYIITEFMSHGNLLDFLRSAGRETLDAVALLYMATQIASGMSYLESRNFIHRDLAARNCLVGDNNLVKVADFGLARLMRDDTYTAHAGAKFPIKWTAPEGLAYNKFSTKSDVWAFGVLLWEIATYGMSPYPGIDLTEVFHRLESGYRMERPPGCPPEVYELMRKCWQWNAQDRPTFKSIHHDLEHMFQESSITEAVEKQLQGVSQPVQLTPQMAKKPQMGTQQAPQHEPVITPISDTGSNSKLSTFPNKPATAGVQMRRTTNKRGKTAPAPPKRTSLLSSSRDSTYRDEDSGKTGEGDQNTNGIIPITKSSSCSSFLIDKLFRGFSRDLANLVNRTTDSENEQTEITPDTDTDSQEPCGNFQKSSSQQSSFKRVPIMGNRGLETRSSKRLPQGAPRKDQNGPISGQPPTGITMNAAGQPVVGALEVQNVKKAINRYGTLPKGARIGAYLESLRQTDGSTGQPIPQQMQTNSVPPDPPPPMAAANVISNSLLAAQRSAVKLQQQQPQMIRSNSSSGVTMANSATASLSKLQRHRTTTDGSMMTFSSFRGTVGNNSPKRSMPPTLADLEFPPPPVDLPPPPEEFEVHNLPGPPMEKLMKPSNDVSNTEPSVEEASSRFGVSLRKREPSTDSCSSLGSPADAVAHNSIEPSAAPIPPPPSLKEKLESKFAAEIKEKANVPKSAANIDSHYKSTTDPASQLVSELAESMILPKPPPPLPPIDVAQHYKSSDVSSLRRTKPVESSTSAVPQPPAFKAQLKKIDPKRIPNQIPKKEETSNIIDFKSRLRKVESSADSNAVSNGISASDQNTTTIGSSDSSSDNNNKNHSNNSVNNNNNSNIINNNQANDHHSSDNEMKPRKGELRNGTSKNSSAGSDKLLQENNELNSLKLKKASPSVVTSVAPIDSNKIIELKKTEIKIELSQEERKRESLEGISLKAEGAITGGDNLSTGSGGTTGDEGDKRKSTGSISSLKKLWEAKESPNDQSSQLSPKLGVKSAANTKMNNNLDDDSSNVVNNSSTTATSASVEDHHQSTQQVFVKKPAVPVKPSKFSSIYATPIQTQAPASTANNSINNTTTTTSKSNDSNSSLLSEKSTASSSSGPSSTASREGILELVQLLEGSLKLPVNSISASQWLQLSERLNSLQSSCVTFADNETLPPHTKFHFRELVTRVENQSRSLRSAGSKNVQDNEKLVLEVGQSLKQISNALHRDTRTGSHQLPIMTIS</sequence>
<dbReference type="Proteomes" id="UP000069940">
    <property type="component" value="Unassembled WGS sequence"/>
</dbReference>
<feature type="region of interest" description="Disordered" evidence="13">
    <location>
        <begin position="2436"/>
        <end position="2476"/>
    </location>
</feature>
<dbReference type="InterPro" id="IPR000980">
    <property type="entry name" value="SH2"/>
</dbReference>
<feature type="compositionally biased region" description="Polar residues" evidence="13">
    <location>
        <begin position="1841"/>
        <end position="1852"/>
    </location>
</feature>
<feature type="domain" description="SH2" evidence="14">
    <location>
        <begin position="1255"/>
        <end position="1347"/>
    </location>
</feature>
<dbReference type="Gene3D" id="3.30.420.10">
    <property type="entry name" value="Ribonuclease H-like superfamily/Ribonuclease H"/>
    <property type="match status" value="1"/>
</dbReference>
<keyword evidence="7 10" id="KW-0727">SH2 domain</keyword>
<proteinExistence type="predicted"/>
<dbReference type="SUPFAM" id="SSF50044">
    <property type="entry name" value="SH3-domain"/>
    <property type="match status" value="1"/>
</dbReference>
<feature type="region of interest" description="Disordered" evidence="13">
    <location>
        <begin position="1979"/>
        <end position="1998"/>
    </location>
</feature>
<feature type="compositionally biased region" description="Polar residues" evidence="13">
    <location>
        <begin position="1737"/>
        <end position="1748"/>
    </location>
</feature>
<keyword evidence="5" id="KW-0418">Kinase</keyword>
<keyword evidence="4 12" id="KW-0547">Nucleotide-binding</keyword>
<feature type="compositionally biased region" description="Polar residues" evidence="13">
    <location>
        <begin position="1142"/>
        <end position="1169"/>
    </location>
</feature>
<dbReference type="EnsemblMetazoa" id="AALFPA23_010571.R14819">
    <property type="protein sequence ID" value="AALFPA23_010571.P14819"/>
    <property type="gene ID" value="AALFPA23_010571"/>
</dbReference>
<evidence type="ECO:0000313" key="18">
    <source>
        <dbReference type="EnsemblMetazoa" id="AALFPA23_010571.P14819"/>
    </source>
</evidence>
<dbReference type="InterPro" id="IPR011009">
    <property type="entry name" value="Kinase-like_dom_sf"/>
</dbReference>
<dbReference type="InterPro" id="IPR035837">
    <property type="entry name" value="ABL_SH2"/>
</dbReference>
<dbReference type="InterPro" id="IPR036397">
    <property type="entry name" value="RNaseH_sf"/>
</dbReference>
<feature type="region of interest" description="Disordered" evidence="13">
    <location>
        <begin position="1122"/>
        <end position="1169"/>
    </location>
</feature>
<dbReference type="PRINTS" id="PR00401">
    <property type="entry name" value="SH2DOMAIN"/>
</dbReference>
<dbReference type="InterPro" id="IPR000719">
    <property type="entry name" value="Prot_kinase_dom"/>
</dbReference>
<dbReference type="InterPro" id="IPR036028">
    <property type="entry name" value="SH3-like_dom_sf"/>
</dbReference>
<evidence type="ECO:0000256" key="3">
    <source>
        <dbReference type="ARBA" id="ARBA00022679"/>
    </source>
</evidence>
<dbReference type="PROSITE" id="PS50001">
    <property type="entry name" value="SH2"/>
    <property type="match status" value="1"/>
</dbReference>
<feature type="compositionally biased region" description="Polar residues" evidence="13">
    <location>
        <begin position="2228"/>
        <end position="2243"/>
    </location>
</feature>
<evidence type="ECO:0000313" key="19">
    <source>
        <dbReference type="Proteomes" id="UP000069940"/>
    </source>
</evidence>
<dbReference type="Pfam" id="PF05380">
    <property type="entry name" value="Peptidase_A17"/>
    <property type="match status" value="1"/>
</dbReference>
<dbReference type="InterPro" id="IPR043502">
    <property type="entry name" value="DNA/RNA_pol_sf"/>
</dbReference>
<dbReference type="SMART" id="SM00326">
    <property type="entry name" value="SH3"/>
    <property type="match status" value="1"/>
</dbReference>
<organism evidence="18 19">
    <name type="scientific">Aedes albopictus</name>
    <name type="common">Asian tiger mosquito</name>
    <name type="synonym">Stegomyia albopicta</name>
    <dbReference type="NCBI Taxonomy" id="7160"/>
    <lineage>
        <taxon>Eukaryota</taxon>
        <taxon>Metazoa</taxon>
        <taxon>Ecdysozoa</taxon>
        <taxon>Arthropoda</taxon>
        <taxon>Hexapoda</taxon>
        <taxon>Insecta</taxon>
        <taxon>Pterygota</taxon>
        <taxon>Neoptera</taxon>
        <taxon>Endopterygota</taxon>
        <taxon>Diptera</taxon>
        <taxon>Nematocera</taxon>
        <taxon>Culicoidea</taxon>
        <taxon>Culicidae</taxon>
        <taxon>Culicinae</taxon>
        <taxon>Aedini</taxon>
        <taxon>Aedes</taxon>
        <taxon>Stegomyia</taxon>
    </lineage>
</organism>
<dbReference type="Pfam" id="PF00018">
    <property type="entry name" value="SH3_1"/>
    <property type="match status" value="1"/>
</dbReference>
<evidence type="ECO:0000259" key="15">
    <source>
        <dbReference type="PROSITE" id="PS50002"/>
    </source>
</evidence>
<dbReference type="InterPro" id="IPR017441">
    <property type="entry name" value="Protein_kinase_ATP_BS"/>
</dbReference>
<keyword evidence="6 12" id="KW-0067">ATP-binding</keyword>
<feature type="domain" description="Protein kinase" evidence="16">
    <location>
        <begin position="1372"/>
        <end position="1628"/>
    </location>
</feature>
<feature type="compositionally biased region" description="Acidic residues" evidence="13">
    <location>
        <begin position="1779"/>
        <end position="1794"/>
    </location>
</feature>
<feature type="region of interest" description="Disordered" evidence="13">
    <location>
        <begin position="2376"/>
        <end position="2402"/>
    </location>
</feature>
<feature type="compositionally biased region" description="Polar residues" evidence="13">
    <location>
        <begin position="2300"/>
        <end position="2311"/>
    </location>
</feature>
<feature type="compositionally biased region" description="Low complexity" evidence="13">
    <location>
        <begin position="2244"/>
        <end position="2281"/>
    </location>
</feature>
<comment type="catalytic activity">
    <reaction evidence="9">
        <text>L-tyrosyl-[protein] + ATP = O-phospho-L-tyrosyl-[protein] + ADP + H(+)</text>
        <dbReference type="Rhea" id="RHEA:10596"/>
        <dbReference type="Rhea" id="RHEA-COMP:10136"/>
        <dbReference type="Rhea" id="RHEA-COMP:20101"/>
        <dbReference type="ChEBI" id="CHEBI:15378"/>
        <dbReference type="ChEBI" id="CHEBI:30616"/>
        <dbReference type="ChEBI" id="CHEBI:46858"/>
        <dbReference type="ChEBI" id="CHEBI:61978"/>
        <dbReference type="ChEBI" id="CHEBI:456216"/>
        <dbReference type="EC" id="2.7.10.2"/>
    </reaction>
</comment>
<dbReference type="PROSITE" id="PS00109">
    <property type="entry name" value="PROTEIN_KINASE_TYR"/>
    <property type="match status" value="1"/>
</dbReference>
<dbReference type="InterPro" id="IPR001245">
    <property type="entry name" value="Ser-Thr/Tyr_kinase_cat_dom"/>
</dbReference>
<keyword evidence="2 11" id="KW-0728">SH3 domain</keyword>
<feature type="compositionally biased region" description="Low complexity" evidence="13">
    <location>
        <begin position="1801"/>
        <end position="1812"/>
    </location>
</feature>
<evidence type="ECO:0000256" key="1">
    <source>
        <dbReference type="ARBA" id="ARBA00011903"/>
    </source>
</evidence>
<dbReference type="InterPro" id="IPR001452">
    <property type="entry name" value="SH3_domain"/>
</dbReference>
<dbReference type="InterPro" id="IPR008266">
    <property type="entry name" value="Tyr_kinase_AS"/>
</dbReference>
<feature type="compositionally biased region" description="Polar residues" evidence="13">
    <location>
        <begin position="1674"/>
        <end position="1687"/>
    </location>
</feature>
<dbReference type="InterPro" id="IPR036860">
    <property type="entry name" value="SH2_dom_sf"/>
</dbReference>
<feature type="region of interest" description="Disordered" evidence="13">
    <location>
        <begin position="2016"/>
        <end position="2099"/>
    </location>
</feature>
<evidence type="ECO:0000256" key="2">
    <source>
        <dbReference type="ARBA" id="ARBA00022443"/>
    </source>
</evidence>
<dbReference type="CDD" id="cd11850">
    <property type="entry name" value="SH3_Abl"/>
    <property type="match status" value="1"/>
</dbReference>
<dbReference type="SUPFAM" id="SSF56672">
    <property type="entry name" value="DNA/RNA polymerases"/>
    <property type="match status" value="1"/>
</dbReference>
<dbReference type="Gene3D" id="3.30.505.10">
    <property type="entry name" value="SH2 domain"/>
    <property type="match status" value="1"/>
</dbReference>
<dbReference type="InterPro" id="IPR008042">
    <property type="entry name" value="Retrotrans_Pao"/>
</dbReference>
<feature type="compositionally biased region" description="Polar residues" evidence="13">
    <location>
        <begin position="2166"/>
        <end position="2184"/>
    </location>
</feature>
<feature type="domain" description="Integrase catalytic" evidence="17">
    <location>
        <begin position="834"/>
        <end position="1016"/>
    </location>
</feature>
<dbReference type="RefSeq" id="XP_062710694.1">
    <property type="nucleotide sequence ID" value="XM_062854710.1"/>
</dbReference>
<evidence type="ECO:0000256" key="12">
    <source>
        <dbReference type="PROSITE-ProRule" id="PRU10141"/>
    </source>
</evidence>
<accession>A0ABM1YMU2</accession>
<dbReference type="SUPFAM" id="SSF53098">
    <property type="entry name" value="Ribonuclease H-like"/>
    <property type="match status" value="1"/>
</dbReference>
<keyword evidence="3" id="KW-0808">Transferase</keyword>
<evidence type="ECO:0000259" key="16">
    <source>
        <dbReference type="PROSITE" id="PS50011"/>
    </source>
</evidence>
<dbReference type="InterPro" id="IPR001584">
    <property type="entry name" value="Integrase_cat-core"/>
</dbReference>
<name>A0ABM1YMU2_AEDAL</name>
<dbReference type="Pfam" id="PF07714">
    <property type="entry name" value="PK_Tyr_Ser-Thr"/>
    <property type="match status" value="1"/>
</dbReference>
<dbReference type="PANTHER" id="PTHR47331">
    <property type="entry name" value="PHD-TYPE DOMAIN-CONTAINING PROTEIN"/>
    <property type="match status" value="1"/>
</dbReference>
<dbReference type="PROSITE" id="PS50994">
    <property type="entry name" value="INTEGRASE"/>
    <property type="match status" value="1"/>
</dbReference>
<feature type="compositionally biased region" description="Polar residues" evidence="13">
    <location>
        <begin position="1979"/>
        <end position="1996"/>
    </location>
</feature>
<dbReference type="Gene3D" id="3.30.200.20">
    <property type="entry name" value="Phosphorylase Kinase, domain 1"/>
    <property type="match status" value="1"/>
</dbReference>
<dbReference type="SMART" id="SM00808">
    <property type="entry name" value="FABD"/>
    <property type="match status" value="1"/>
</dbReference>
<keyword evidence="19" id="KW-1185">Reference proteome</keyword>
<evidence type="ECO:0000259" key="17">
    <source>
        <dbReference type="PROSITE" id="PS50994"/>
    </source>
</evidence>
<reference evidence="18" key="2">
    <citation type="submission" date="2025-05" db="UniProtKB">
        <authorList>
            <consortium name="EnsemblMetazoa"/>
        </authorList>
    </citation>
    <scope>IDENTIFICATION</scope>
    <source>
        <strain evidence="18">Foshan</strain>
    </source>
</reference>
<feature type="region of interest" description="Disordered" evidence="13">
    <location>
        <begin position="1776"/>
        <end position="1854"/>
    </location>
</feature>
<feature type="region of interest" description="Disordered" evidence="13">
    <location>
        <begin position="2148"/>
        <end position="2213"/>
    </location>
</feature>
<evidence type="ECO:0000256" key="13">
    <source>
        <dbReference type="SAM" id="MobiDB-lite"/>
    </source>
</evidence>
<dbReference type="PRINTS" id="PR00452">
    <property type="entry name" value="SH3DOMAIN"/>
</dbReference>
<evidence type="ECO:0000256" key="5">
    <source>
        <dbReference type="ARBA" id="ARBA00022777"/>
    </source>
</evidence>
<dbReference type="GeneID" id="109423868"/>
<protein>
    <recommendedName>
        <fullName evidence="1">non-specific protein-tyrosine kinase</fullName>
        <ecNumber evidence="1">2.7.10.2</ecNumber>
    </recommendedName>
</protein>
<dbReference type="EC" id="2.7.10.2" evidence="1"/>
<evidence type="ECO:0000259" key="14">
    <source>
        <dbReference type="PROSITE" id="PS50001"/>
    </source>
</evidence>
<dbReference type="Pfam" id="PF08919">
    <property type="entry name" value="F_actin_bind"/>
    <property type="match status" value="1"/>
</dbReference>
<feature type="region of interest" description="Disordered" evidence="13">
    <location>
        <begin position="2498"/>
        <end position="2541"/>
    </location>
</feature>
<dbReference type="PROSITE" id="PS50011">
    <property type="entry name" value="PROTEIN_KINASE_DOM"/>
    <property type="match status" value="1"/>
</dbReference>
<dbReference type="InterPro" id="IPR015015">
    <property type="entry name" value="F-actin-binding"/>
</dbReference>
<evidence type="ECO:0000256" key="11">
    <source>
        <dbReference type="PROSITE-ProRule" id="PRU00192"/>
    </source>
</evidence>
<dbReference type="Gene3D" id="1.10.510.10">
    <property type="entry name" value="Transferase(Phosphotransferase) domain 1"/>
    <property type="match status" value="1"/>
</dbReference>
<keyword evidence="8" id="KW-0829">Tyrosine-protein kinase</keyword>
<evidence type="ECO:0000256" key="7">
    <source>
        <dbReference type="ARBA" id="ARBA00022999"/>
    </source>
</evidence>
<evidence type="ECO:0000256" key="6">
    <source>
        <dbReference type="ARBA" id="ARBA00022840"/>
    </source>
</evidence>
<dbReference type="CDD" id="cd05052">
    <property type="entry name" value="PTKc_Abl"/>
    <property type="match status" value="1"/>
</dbReference>
<dbReference type="PROSITE" id="PS00107">
    <property type="entry name" value="PROTEIN_KINASE_ATP"/>
    <property type="match status" value="1"/>
</dbReference>
<dbReference type="PROSITE" id="PS50002">
    <property type="entry name" value="SH3"/>
    <property type="match status" value="1"/>
</dbReference>
<dbReference type="Gene3D" id="1.20.120.330">
    <property type="entry name" value="Nucleotidyltransferases domain 2"/>
    <property type="match status" value="1"/>
</dbReference>
<dbReference type="InterPro" id="IPR012337">
    <property type="entry name" value="RNaseH-like_sf"/>
</dbReference>